<dbReference type="OMA" id="CAMEEND"/>
<reference evidence="3 4" key="1">
    <citation type="journal article" date="2013" name="Genome Biol.">
        <title>The genome sequence of the most widely cultivated cacao type and its use to identify candidate genes regulating pod color.</title>
        <authorList>
            <person name="Motamayor J.C."/>
            <person name="Mockaitis K."/>
            <person name="Schmutz J."/>
            <person name="Haiminen N."/>
            <person name="Iii D.L."/>
            <person name="Cornejo O."/>
            <person name="Findley S.D."/>
            <person name="Zheng P."/>
            <person name="Utro F."/>
            <person name="Royaert S."/>
            <person name="Saski C."/>
            <person name="Jenkins J."/>
            <person name="Podicheti R."/>
            <person name="Zhao M."/>
            <person name="Scheffler B.E."/>
            <person name="Stack J.C."/>
            <person name="Feltus F.A."/>
            <person name="Mustiga G.M."/>
            <person name="Amores F."/>
            <person name="Phillips W."/>
            <person name="Marelli J.P."/>
            <person name="May G.D."/>
            <person name="Shapiro H."/>
            <person name="Ma J."/>
            <person name="Bustamante C.D."/>
            <person name="Schnell R.J."/>
            <person name="Main D."/>
            <person name="Gilbert D."/>
            <person name="Parida L."/>
            <person name="Kuhn D.N."/>
        </authorList>
    </citation>
    <scope>NUCLEOTIDE SEQUENCE [LARGE SCALE GENOMIC DNA]</scope>
    <source>
        <strain evidence="4">cv. Matina 1-6</strain>
    </source>
</reference>
<evidence type="ECO:0000256" key="2">
    <source>
        <dbReference type="SAM" id="Phobius"/>
    </source>
</evidence>
<protein>
    <submittedName>
        <fullName evidence="3">Uncharacterized protein</fullName>
    </submittedName>
</protein>
<dbReference type="Pfam" id="PF05553">
    <property type="entry name" value="DUF761"/>
    <property type="match status" value="1"/>
</dbReference>
<feature type="compositionally biased region" description="Basic and acidic residues" evidence="1">
    <location>
        <begin position="209"/>
        <end position="229"/>
    </location>
</feature>
<feature type="transmembrane region" description="Helical" evidence="2">
    <location>
        <begin position="59"/>
        <end position="78"/>
    </location>
</feature>
<name>A0A061GKU4_THECC</name>
<feature type="region of interest" description="Disordered" evidence="1">
    <location>
        <begin position="155"/>
        <end position="176"/>
    </location>
</feature>
<evidence type="ECO:0000313" key="4">
    <source>
        <dbReference type="Proteomes" id="UP000026915"/>
    </source>
</evidence>
<dbReference type="AlphaFoldDB" id="A0A061GKU4"/>
<evidence type="ECO:0000313" key="3">
    <source>
        <dbReference type="EMBL" id="EOY27669.1"/>
    </source>
</evidence>
<proteinExistence type="predicted"/>
<sequence length="273" mass="31683">MTIPSANLMENPVKALKSKSYQKAKGMSFFAFLFSIVIYISIFYISSLSPSALFNNTKFWFVISNTLILIIAADYGAYSSSKEKHDLYDEYASHSQARSAAAPSFVSQYPEIVKKSTPKEEETSLKEKKEYIVAEMNEISERILEVVKIEPENPTDNFQAKSQQEHEHPMKADNEACDQVQVNKKIEPKTIRRSKSHKVKRVTFHDKKNILQRSETEKHEARAKEKESSAEENEFSTMSDEELNRRVEEFIQKFNRQIRLQAGTRTRQFLEYE</sequence>
<accession>A0A061GKU4</accession>
<dbReference type="HOGENOM" id="CLU_087413_0_0_1"/>
<feature type="region of interest" description="Disordered" evidence="1">
    <location>
        <begin position="209"/>
        <end position="243"/>
    </location>
</feature>
<dbReference type="PANTHER" id="PTHR35997">
    <property type="entry name" value="COTTON FIBER PROTEIN-RELATED"/>
    <property type="match status" value="1"/>
</dbReference>
<feature type="compositionally biased region" description="Basic and acidic residues" evidence="1">
    <location>
        <begin position="163"/>
        <end position="174"/>
    </location>
</feature>
<keyword evidence="2" id="KW-0472">Membrane</keyword>
<keyword evidence="2" id="KW-0812">Transmembrane</keyword>
<dbReference type="InterPro" id="IPR008480">
    <property type="entry name" value="DUF761_pln"/>
</dbReference>
<gene>
    <name evidence="3" type="ORF">TCM_029457</name>
</gene>
<dbReference type="Proteomes" id="UP000026915">
    <property type="component" value="Chromosome 6"/>
</dbReference>
<feature type="transmembrane region" description="Helical" evidence="2">
    <location>
        <begin position="27"/>
        <end position="47"/>
    </location>
</feature>
<keyword evidence="4" id="KW-1185">Reference proteome</keyword>
<organism evidence="3 4">
    <name type="scientific">Theobroma cacao</name>
    <name type="common">Cacao</name>
    <name type="synonym">Cocoa</name>
    <dbReference type="NCBI Taxonomy" id="3641"/>
    <lineage>
        <taxon>Eukaryota</taxon>
        <taxon>Viridiplantae</taxon>
        <taxon>Streptophyta</taxon>
        <taxon>Embryophyta</taxon>
        <taxon>Tracheophyta</taxon>
        <taxon>Spermatophyta</taxon>
        <taxon>Magnoliopsida</taxon>
        <taxon>eudicotyledons</taxon>
        <taxon>Gunneridae</taxon>
        <taxon>Pentapetalae</taxon>
        <taxon>rosids</taxon>
        <taxon>malvids</taxon>
        <taxon>Malvales</taxon>
        <taxon>Malvaceae</taxon>
        <taxon>Byttnerioideae</taxon>
        <taxon>Theobroma</taxon>
    </lineage>
</organism>
<keyword evidence="2" id="KW-1133">Transmembrane helix</keyword>
<dbReference type="Gramene" id="EOY27669">
    <property type="protein sequence ID" value="EOY27669"/>
    <property type="gene ID" value="TCM_029457"/>
</dbReference>
<evidence type="ECO:0000256" key="1">
    <source>
        <dbReference type="SAM" id="MobiDB-lite"/>
    </source>
</evidence>
<dbReference type="eggNOG" id="ENOG502S1CD">
    <property type="taxonomic scope" value="Eukaryota"/>
</dbReference>
<dbReference type="EMBL" id="CM001884">
    <property type="protein sequence ID" value="EOY27669.1"/>
    <property type="molecule type" value="Genomic_DNA"/>
</dbReference>
<dbReference type="InParanoid" id="A0A061GKU4"/>
<dbReference type="PANTHER" id="PTHR35997:SF16">
    <property type="entry name" value="DUF4408 DOMAIN-CONTAINING PROTEIN"/>
    <property type="match status" value="1"/>
</dbReference>